<sequence length="73" mass="8701">MWGVLVVLMFCNLRREMLLPAAVLDVVSARWMGCRRWSWHGWPATSGCFTTWDGWRISSYHILHFRFAFPDLR</sequence>
<organism evidence="2 3">
    <name type="scientific">Pyronema omphalodes (strain CBS 100304)</name>
    <name type="common">Pyronema confluens</name>
    <dbReference type="NCBI Taxonomy" id="1076935"/>
    <lineage>
        <taxon>Eukaryota</taxon>
        <taxon>Fungi</taxon>
        <taxon>Dikarya</taxon>
        <taxon>Ascomycota</taxon>
        <taxon>Pezizomycotina</taxon>
        <taxon>Pezizomycetes</taxon>
        <taxon>Pezizales</taxon>
        <taxon>Pyronemataceae</taxon>
        <taxon>Pyronema</taxon>
    </lineage>
</organism>
<evidence type="ECO:0008006" key="4">
    <source>
        <dbReference type="Google" id="ProtNLM"/>
    </source>
</evidence>
<protein>
    <recommendedName>
        <fullName evidence="4">Secreted protein</fullName>
    </recommendedName>
</protein>
<reference evidence="2 3" key="1">
    <citation type="journal article" date="2013" name="PLoS Genet.">
        <title>The genome and development-dependent transcriptomes of Pyronema confluens: a window into fungal evolution.</title>
        <authorList>
            <person name="Traeger S."/>
            <person name="Altegoer F."/>
            <person name="Freitag M."/>
            <person name="Gabaldon T."/>
            <person name="Kempken F."/>
            <person name="Kumar A."/>
            <person name="Marcet-Houben M."/>
            <person name="Poggeler S."/>
            <person name="Stajich J.E."/>
            <person name="Nowrousian M."/>
        </authorList>
    </citation>
    <scope>NUCLEOTIDE SEQUENCE [LARGE SCALE GENOMIC DNA]</scope>
    <source>
        <strain evidence="3">CBS 100304</strain>
        <tissue evidence="2">Vegetative mycelium</tissue>
    </source>
</reference>
<gene>
    <name evidence="2" type="ORF">PCON_01683</name>
</gene>
<accession>U4LMM8</accession>
<name>U4LMM8_PYROM</name>
<proteinExistence type="predicted"/>
<feature type="signal peptide" evidence="1">
    <location>
        <begin position="1"/>
        <end position="29"/>
    </location>
</feature>
<evidence type="ECO:0000256" key="1">
    <source>
        <dbReference type="SAM" id="SignalP"/>
    </source>
</evidence>
<dbReference type="EMBL" id="HF936165">
    <property type="protein sequence ID" value="CCX15408.1"/>
    <property type="molecule type" value="Genomic_DNA"/>
</dbReference>
<keyword evidence="3" id="KW-1185">Reference proteome</keyword>
<keyword evidence="1" id="KW-0732">Signal</keyword>
<dbReference type="Proteomes" id="UP000018144">
    <property type="component" value="Unassembled WGS sequence"/>
</dbReference>
<dbReference type="AlphaFoldDB" id="U4LMM8"/>
<evidence type="ECO:0000313" key="2">
    <source>
        <dbReference type="EMBL" id="CCX15408.1"/>
    </source>
</evidence>
<feature type="chain" id="PRO_5004651588" description="Secreted protein" evidence="1">
    <location>
        <begin position="30"/>
        <end position="73"/>
    </location>
</feature>
<evidence type="ECO:0000313" key="3">
    <source>
        <dbReference type="Proteomes" id="UP000018144"/>
    </source>
</evidence>